<keyword evidence="3" id="KW-1185">Reference proteome</keyword>
<dbReference type="HOGENOM" id="CLU_2224983_0_0_1"/>
<keyword evidence="1" id="KW-0812">Transmembrane</keyword>
<protein>
    <submittedName>
        <fullName evidence="2">Uncharacterized protein</fullName>
    </submittedName>
</protein>
<gene>
    <name evidence="2" type="ORF">AG1IA_08240</name>
</gene>
<name>L8WHN2_THACA</name>
<sequence>MILFIHGFTLRFTTVTTCCLFCVYNHLVLFCNPLCVASLWLVHSHFRLNPLSLPMLFFMILVVISVGRPTVGHRCVFFCFPFFFVSLFLVVVLLICSQFYGGRRWN</sequence>
<proteinExistence type="predicted"/>
<evidence type="ECO:0000313" key="3">
    <source>
        <dbReference type="Proteomes" id="UP000011668"/>
    </source>
</evidence>
<evidence type="ECO:0000313" key="2">
    <source>
        <dbReference type="EMBL" id="ELU37726.1"/>
    </source>
</evidence>
<dbReference type="EMBL" id="AFRT01002479">
    <property type="protein sequence ID" value="ELU37726.1"/>
    <property type="molecule type" value="Genomic_DNA"/>
</dbReference>
<dbReference type="AlphaFoldDB" id="L8WHN2"/>
<reference evidence="2 3" key="1">
    <citation type="journal article" date="2013" name="Nat. Commun.">
        <title>The evolution and pathogenic mechanisms of the rice sheath blight pathogen.</title>
        <authorList>
            <person name="Zheng A."/>
            <person name="Lin R."/>
            <person name="Xu L."/>
            <person name="Qin P."/>
            <person name="Tang C."/>
            <person name="Ai P."/>
            <person name="Zhang D."/>
            <person name="Liu Y."/>
            <person name="Sun Z."/>
            <person name="Feng H."/>
            <person name="Wang Y."/>
            <person name="Chen Y."/>
            <person name="Liang X."/>
            <person name="Fu R."/>
            <person name="Li Q."/>
            <person name="Zhang J."/>
            <person name="Yu X."/>
            <person name="Xie Z."/>
            <person name="Ding L."/>
            <person name="Guan P."/>
            <person name="Tang J."/>
            <person name="Liang Y."/>
            <person name="Wang S."/>
            <person name="Deng Q."/>
            <person name="Li S."/>
            <person name="Zhu J."/>
            <person name="Wang L."/>
            <person name="Liu H."/>
            <person name="Li P."/>
        </authorList>
    </citation>
    <scope>NUCLEOTIDE SEQUENCE [LARGE SCALE GENOMIC DNA]</scope>
    <source>
        <strain evidence="3">AG-1 IA</strain>
    </source>
</reference>
<evidence type="ECO:0000256" key="1">
    <source>
        <dbReference type="SAM" id="Phobius"/>
    </source>
</evidence>
<organism evidence="2 3">
    <name type="scientific">Thanatephorus cucumeris (strain AG1-IA)</name>
    <name type="common">Rice sheath blight fungus</name>
    <name type="synonym">Rhizoctonia solani</name>
    <dbReference type="NCBI Taxonomy" id="983506"/>
    <lineage>
        <taxon>Eukaryota</taxon>
        <taxon>Fungi</taxon>
        <taxon>Dikarya</taxon>
        <taxon>Basidiomycota</taxon>
        <taxon>Agaricomycotina</taxon>
        <taxon>Agaricomycetes</taxon>
        <taxon>Cantharellales</taxon>
        <taxon>Ceratobasidiaceae</taxon>
        <taxon>Rhizoctonia</taxon>
        <taxon>Rhizoctonia solani AG-1</taxon>
    </lineage>
</organism>
<accession>L8WHN2</accession>
<comment type="caution">
    <text evidence="2">The sequence shown here is derived from an EMBL/GenBank/DDBJ whole genome shotgun (WGS) entry which is preliminary data.</text>
</comment>
<feature type="transmembrane region" description="Helical" evidence="1">
    <location>
        <begin position="12"/>
        <end position="42"/>
    </location>
</feature>
<keyword evidence="1" id="KW-1133">Transmembrane helix</keyword>
<feature type="transmembrane region" description="Helical" evidence="1">
    <location>
        <begin position="48"/>
        <end position="66"/>
    </location>
</feature>
<dbReference type="Proteomes" id="UP000011668">
    <property type="component" value="Unassembled WGS sequence"/>
</dbReference>
<feature type="transmembrane region" description="Helical" evidence="1">
    <location>
        <begin position="78"/>
        <end position="100"/>
    </location>
</feature>
<keyword evidence="1" id="KW-0472">Membrane</keyword>